<feature type="transmembrane region" description="Helical" evidence="1">
    <location>
        <begin position="280"/>
        <end position="299"/>
    </location>
</feature>
<dbReference type="Pfam" id="PF04235">
    <property type="entry name" value="DUF418"/>
    <property type="match status" value="1"/>
</dbReference>
<evidence type="ECO:0000313" key="3">
    <source>
        <dbReference type="EMBL" id="OZM56976.1"/>
    </source>
</evidence>
<reference evidence="3 4" key="2">
    <citation type="submission" date="2017-09" db="EMBL/GenBank/DDBJ databases">
        <title>Bacillus patelloidae sp. nov., isolated from the intestinal tract of a marine limpet.</title>
        <authorList>
            <person name="Liu R."/>
            <person name="Dong C."/>
            <person name="Shao Z."/>
        </authorList>
    </citation>
    <scope>NUCLEOTIDE SEQUENCE [LARGE SCALE GENOMIC DNA]</scope>
    <source>
        <strain evidence="3 4">SA5d-4</strain>
    </source>
</reference>
<keyword evidence="1" id="KW-1133">Transmembrane helix</keyword>
<feature type="transmembrane region" description="Helical" evidence="1">
    <location>
        <begin position="126"/>
        <end position="143"/>
    </location>
</feature>
<evidence type="ECO:0000256" key="1">
    <source>
        <dbReference type="SAM" id="Phobius"/>
    </source>
</evidence>
<feature type="transmembrane region" description="Helical" evidence="1">
    <location>
        <begin position="206"/>
        <end position="230"/>
    </location>
</feature>
<feature type="transmembrane region" description="Helical" evidence="1">
    <location>
        <begin position="102"/>
        <end position="120"/>
    </location>
</feature>
<comment type="caution">
    <text evidence="3">The sequence shown here is derived from an EMBL/GenBank/DDBJ whole genome shotgun (WGS) entry which is preliminary data.</text>
</comment>
<gene>
    <name evidence="3" type="ORF">CIB95_09405</name>
</gene>
<feature type="transmembrane region" description="Helical" evidence="1">
    <location>
        <begin position="250"/>
        <end position="268"/>
    </location>
</feature>
<dbReference type="PANTHER" id="PTHR30590:SF2">
    <property type="entry name" value="INNER MEMBRANE PROTEIN"/>
    <property type="match status" value="1"/>
</dbReference>
<dbReference type="Proteomes" id="UP000217083">
    <property type="component" value="Unassembled WGS sequence"/>
</dbReference>
<keyword evidence="4" id="KW-1185">Reference proteome</keyword>
<feature type="transmembrane region" description="Helical" evidence="1">
    <location>
        <begin position="320"/>
        <end position="340"/>
    </location>
</feature>
<feature type="transmembrane region" description="Helical" evidence="1">
    <location>
        <begin position="67"/>
        <end position="90"/>
    </location>
</feature>
<feature type="transmembrane region" description="Helical" evidence="1">
    <location>
        <begin position="27"/>
        <end position="47"/>
    </location>
</feature>
<keyword evidence="1" id="KW-0472">Membrane</keyword>
<name>A0A263BUX7_9BACI</name>
<dbReference type="PANTHER" id="PTHR30590">
    <property type="entry name" value="INNER MEMBRANE PROTEIN"/>
    <property type="match status" value="1"/>
</dbReference>
<dbReference type="InterPro" id="IPR052529">
    <property type="entry name" value="Bact_Transport_Assoc"/>
</dbReference>
<evidence type="ECO:0000313" key="4">
    <source>
        <dbReference type="Proteomes" id="UP000217083"/>
    </source>
</evidence>
<proteinExistence type="predicted"/>
<feature type="transmembrane region" description="Helical" evidence="1">
    <location>
        <begin position="148"/>
        <end position="169"/>
    </location>
</feature>
<organism evidence="3 4">
    <name type="scientific">Lottiidibacillus patelloidae</name>
    <dbReference type="NCBI Taxonomy" id="2670334"/>
    <lineage>
        <taxon>Bacteria</taxon>
        <taxon>Bacillati</taxon>
        <taxon>Bacillota</taxon>
        <taxon>Bacilli</taxon>
        <taxon>Bacillales</taxon>
        <taxon>Bacillaceae</taxon>
        <taxon>Lottiidibacillus</taxon>
    </lineage>
</organism>
<accession>A0A263BUX7</accession>
<keyword evidence="1" id="KW-0812">Transmembrane</keyword>
<feature type="transmembrane region" description="Helical" evidence="1">
    <location>
        <begin position="346"/>
        <end position="366"/>
    </location>
</feature>
<feature type="domain" description="DUF418" evidence="2">
    <location>
        <begin position="232"/>
        <end position="384"/>
    </location>
</feature>
<dbReference type="InterPro" id="IPR007349">
    <property type="entry name" value="DUF418"/>
</dbReference>
<evidence type="ECO:0000259" key="2">
    <source>
        <dbReference type="Pfam" id="PF04235"/>
    </source>
</evidence>
<dbReference type="EMBL" id="NPIA01000004">
    <property type="protein sequence ID" value="OZM56976.1"/>
    <property type="molecule type" value="Genomic_DNA"/>
</dbReference>
<protein>
    <recommendedName>
        <fullName evidence="2">DUF418 domain-containing protein</fullName>
    </recommendedName>
</protein>
<dbReference type="AlphaFoldDB" id="A0A263BUX7"/>
<sequence>MTGCVIYLIKPSIAKERIDAIDIVRGFALFGIFLVNMPAFFLPFLYIDQQKAAETFWDKAVVIFIDIVAQANFYTLFSFLFGFGTIFFYERLKEKELRPLPFLLRRFTFLLVLGLIHAILIWHGDILITYAITAIILILFLSARGKSLLIHSIAMIAIPYLAIGLLLLMSGTGSLTEKPTSANDIENVYQSGSYVEITMQRISDYLYVHGGFGMVFVVISLLPMFLLGAYFAKEKLFHQASEHKEKLKKIAIITLAIGIPLKVLPYFTDNLIASMYQDGVGGPLMAIGYATSIVLLVEAKIGLKVLAPLRYIGRLSLSNYILQSVICTLLFYSYGFGLYGSVTNKVGLLLTVVIFIMQIFISKWWLARYQYGPLEWLWRTVTYKNVLAIKKKVGLQNKIEA</sequence>
<reference evidence="4" key="1">
    <citation type="submission" date="2017-08" db="EMBL/GenBank/DDBJ databases">
        <authorList>
            <person name="Huang Z."/>
        </authorList>
    </citation>
    <scope>NUCLEOTIDE SEQUENCE [LARGE SCALE GENOMIC DNA]</scope>
    <source>
        <strain evidence="4">SA5d-4</strain>
    </source>
</reference>